<name>A0A5N7MCU0_9HYPH</name>
<keyword evidence="2" id="KW-0285">Flavoprotein</keyword>
<gene>
    <name evidence="6" type="ORF">FS320_05480</name>
</gene>
<dbReference type="InterPro" id="IPR004792">
    <property type="entry name" value="BaiN-like"/>
</dbReference>
<comment type="cofactor">
    <cofactor evidence="1">
        <name>FAD</name>
        <dbReference type="ChEBI" id="CHEBI:57692"/>
    </cofactor>
</comment>
<dbReference type="NCBIfam" id="TIGR03862">
    <property type="entry name" value="flavo_PP4765"/>
    <property type="match status" value="1"/>
</dbReference>
<dbReference type="InterPro" id="IPR057661">
    <property type="entry name" value="RsdA/BaiN/AoA(So)_Rossmann"/>
</dbReference>
<proteinExistence type="predicted"/>
<sequence>MPASSSPPEVAIVGGGPAGLIAAEVLGHAGLKVIVYDRMPSVGRKLLMAGRGGLNLTHSEEFERFVTRYAEAQPRLRPLIEAFRPEDLRAWSEGLGQETFVGSSGRVFPTAFKASPLLRVWLSRLESLGVRFALRHRWQGWDEDVRLIFTDAAGESVRVKPAATILALGGASWPRLGSDGTWVKLLSRQGIAVSPLRPANMGFTLSWSDIVRSRFEGQPLKRIALTFESTTVKGEAIVTVDGIEGGAVYALSARLRDAIERMGNATLYLDLRPDLSEEVLAKRLSAPRKAQSASTFLRKSAGLSPVGIALLREASPALPSEPGALARLIKAVPLTLTGTKSLDRAISTAGGVPFSEVDEHLMLRRMPGVFVAGEMLDWEAPTGGYLLQATFATGIAAARGVLAHVGIPLEIPDAALTGSLSSATRQT</sequence>
<dbReference type="SUPFAM" id="SSF51905">
    <property type="entry name" value="FAD/NAD(P)-binding domain"/>
    <property type="match status" value="1"/>
</dbReference>
<dbReference type="InterPro" id="IPR055178">
    <property type="entry name" value="RsdA/BaiN/AoA(So)-like_dom"/>
</dbReference>
<evidence type="ECO:0000256" key="3">
    <source>
        <dbReference type="ARBA" id="ARBA00022827"/>
    </source>
</evidence>
<dbReference type="InterPro" id="IPR022460">
    <property type="entry name" value="Flavoprotein_PP4765"/>
</dbReference>
<dbReference type="Gene3D" id="3.50.50.60">
    <property type="entry name" value="FAD/NAD(P)-binding domain"/>
    <property type="match status" value="1"/>
</dbReference>
<organism evidence="6 7">
    <name type="scientific">Microvirga tunisiensis</name>
    <dbReference type="NCBI Taxonomy" id="2108360"/>
    <lineage>
        <taxon>Bacteria</taxon>
        <taxon>Pseudomonadati</taxon>
        <taxon>Pseudomonadota</taxon>
        <taxon>Alphaproteobacteria</taxon>
        <taxon>Hyphomicrobiales</taxon>
        <taxon>Methylobacteriaceae</taxon>
        <taxon>Microvirga</taxon>
    </lineage>
</organism>
<keyword evidence="7" id="KW-1185">Reference proteome</keyword>
<dbReference type="InterPro" id="IPR036188">
    <property type="entry name" value="FAD/NAD-bd_sf"/>
</dbReference>
<dbReference type="SUPFAM" id="SSF160996">
    <property type="entry name" value="HI0933 insert domain-like"/>
    <property type="match status" value="1"/>
</dbReference>
<comment type="caution">
    <text evidence="6">The sequence shown here is derived from an EMBL/GenBank/DDBJ whole genome shotgun (WGS) entry which is preliminary data.</text>
</comment>
<dbReference type="AlphaFoldDB" id="A0A5N7MCU0"/>
<dbReference type="Pfam" id="PF22780">
    <property type="entry name" value="HI0933_like_1st"/>
    <property type="match status" value="1"/>
</dbReference>
<dbReference type="Pfam" id="PF03486">
    <property type="entry name" value="HI0933_like"/>
    <property type="match status" value="1"/>
</dbReference>
<dbReference type="Proteomes" id="UP000403266">
    <property type="component" value="Unassembled WGS sequence"/>
</dbReference>
<feature type="domain" description="RsdA/BaiN/AoA(So)-like Rossmann fold-like" evidence="4">
    <location>
        <begin position="9"/>
        <end position="399"/>
    </location>
</feature>
<evidence type="ECO:0000259" key="4">
    <source>
        <dbReference type="Pfam" id="PF03486"/>
    </source>
</evidence>
<dbReference type="PANTHER" id="PTHR42887">
    <property type="entry name" value="OS12G0638800 PROTEIN"/>
    <property type="match status" value="1"/>
</dbReference>
<dbReference type="EMBL" id="VOSK01000010">
    <property type="protein sequence ID" value="MPR24693.1"/>
    <property type="molecule type" value="Genomic_DNA"/>
</dbReference>
<dbReference type="PRINTS" id="PR00419">
    <property type="entry name" value="ADXRDTASE"/>
</dbReference>
<dbReference type="PANTHER" id="PTHR42887:SF1">
    <property type="entry name" value="BLR3961 PROTEIN"/>
    <property type="match status" value="1"/>
</dbReference>
<feature type="domain" description="RsdA/BaiN/AoA(So)-like insert" evidence="5">
    <location>
        <begin position="197"/>
        <end position="347"/>
    </location>
</feature>
<evidence type="ECO:0000313" key="6">
    <source>
        <dbReference type="EMBL" id="MPR24693.1"/>
    </source>
</evidence>
<evidence type="ECO:0000256" key="1">
    <source>
        <dbReference type="ARBA" id="ARBA00001974"/>
    </source>
</evidence>
<dbReference type="NCBIfam" id="TIGR00275">
    <property type="entry name" value="aminoacetone oxidase family FAD-binding enzyme"/>
    <property type="match status" value="1"/>
</dbReference>
<accession>A0A5N7MCU0</accession>
<evidence type="ECO:0000256" key="2">
    <source>
        <dbReference type="ARBA" id="ARBA00022630"/>
    </source>
</evidence>
<dbReference type="Gene3D" id="1.10.8.260">
    <property type="entry name" value="HI0933 insert domain-like"/>
    <property type="match status" value="1"/>
</dbReference>
<dbReference type="InterPro" id="IPR023166">
    <property type="entry name" value="BaiN-like_dom_sf"/>
</dbReference>
<evidence type="ECO:0000259" key="5">
    <source>
        <dbReference type="Pfam" id="PF22780"/>
    </source>
</evidence>
<keyword evidence="3" id="KW-0274">FAD</keyword>
<reference evidence="6 7" key="1">
    <citation type="journal article" date="2019" name="Syst. Appl. Microbiol.">
        <title>Microvirga tunisiensis sp. nov., a root nodule symbiotic bacterium isolated from Lupinus micranthus and L. luteus grown in Northern Tunisia.</title>
        <authorList>
            <person name="Msaddak A."/>
            <person name="Rejili M."/>
            <person name="Duran D."/>
            <person name="Mars M."/>
            <person name="Palacios J.M."/>
            <person name="Ruiz-Argueso T."/>
            <person name="Rey L."/>
            <person name="Imperial J."/>
        </authorList>
    </citation>
    <scope>NUCLEOTIDE SEQUENCE [LARGE SCALE GENOMIC DNA]</scope>
    <source>
        <strain evidence="6 7">Lmie10</strain>
    </source>
</reference>
<dbReference type="OrthoDB" id="5288829at2"/>
<dbReference type="Gene3D" id="2.40.30.10">
    <property type="entry name" value="Translation factors"/>
    <property type="match status" value="1"/>
</dbReference>
<evidence type="ECO:0000313" key="7">
    <source>
        <dbReference type="Proteomes" id="UP000403266"/>
    </source>
</evidence>
<protein>
    <submittedName>
        <fullName evidence="6">TIGR03862 family flavoprotein</fullName>
    </submittedName>
</protein>
<dbReference type="RefSeq" id="WP_152710087.1">
    <property type="nucleotide sequence ID" value="NZ_VOSJ01000011.1"/>
</dbReference>